<proteinExistence type="predicted"/>
<dbReference type="PANTHER" id="PTHR30383">
    <property type="entry name" value="THIOESTERASE 1/PROTEASE 1/LYSOPHOSPHOLIPASE L1"/>
    <property type="match status" value="1"/>
</dbReference>
<reference evidence="1" key="1">
    <citation type="submission" date="2021-01" db="EMBL/GenBank/DDBJ databases">
        <title>Modified the classification status of verrucomicrobia.</title>
        <authorList>
            <person name="Feng X."/>
        </authorList>
    </citation>
    <scope>NUCLEOTIDE SEQUENCE</scope>
    <source>
        <strain evidence="1">KCTC 13126</strain>
    </source>
</reference>
<accession>A0A934RS79</accession>
<dbReference type="SUPFAM" id="SSF52266">
    <property type="entry name" value="SGNH hydrolase"/>
    <property type="match status" value="1"/>
</dbReference>
<evidence type="ECO:0000313" key="2">
    <source>
        <dbReference type="Proteomes" id="UP000617628"/>
    </source>
</evidence>
<dbReference type="Proteomes" id="UP000617628">
    <property type="component" value="Unassembled WGS sequence"/>
</dbReference>
<gene>
    <name evidence="1" type="ORF">JIN87_01120</name>
</gene>
<protein>
    <submittedName>
        <fullName evidence="1">SGNH/GDSL hydrolase family protein</fullName>
    </submittedName>
</protein>
<dbReference type="EMBL" id="JAENIL010000002">
    <property type="protein sequence ID" value="MBK1875443.1"/>
    <property type="molecule type" value="Genomic_DNA"/>
</dbReference>
<sequence>MKTQKTIMCFGDSNTWGFPPDCGARYDRQTRWPGVLQRELGDEYYVIEEGLPGRNTVWDDPVEGGKNGLKQIVPLIHSHMPLDLLIIMLGTNDFKNRFSVSPTDVAWSIGRLVKEARDSSSRFLGDAPEVLVICPPPLADTSQSPFKDILNGAEEKSYQLASTLGVFCEENEIRMFDAGEIVQSSPVDGVHWEPEEHAKLGAAVSEVVRAIL</sequence>
<dbReference type="Pfam" id="PF00657">
    <property type="entry name" value="Lipase_GDSL"/>
    <property type="match status" value="1"/>
</dbReference>
<dbReference type="CDD" id="cd01839">
    <property type="entry name" value="SGNH_arylesterase_like"/>
    <property type="match status" value="1"/>
</dbReference>
<keyword evidence="1" id="KW-0378">Hydrolase</keyword>
<dbReference type="PANTHER" id="PTHR30383:SF29">
    <property type="entry name" value="SGNH HYDROLASE-TYPE ESTERASE DOMAIN-CONTAINING PROTEIN"/>
    <property type="match status" value="1"/>
</dbReference>
<comment type="caution">
    <text evidence="1">The sequence shown here is derived from an EMBL/GenBank/DDBJ whole genome shotgun (WGS) entry which is preliminary data.</text>
</comment>
<organism evidence="1 2">
    <name type="scientific">Pelagicoccus mobilis</name>
    <dbReference type="NCBI Taxonomy" id="415221"/>
    <lineage>
        <taxon>Bacteria</taxon>
        <taxon>Pseudomonadati</taxon>
        <taxon>Verrucomicrobiota</taxon>
        <taxon>Opitutia</taxon>
        <taxon>Puniceicoccales</taxon>
        <taxon>Pelagicoccaceae</taxon>
        <taxon>Pelagicoccus</taxon>
    </lineage>
</organism>
<dbReference type="AlphaFoldDB" id="A0A934RS79"/>
<keyword evidence="2" id="KW-1185">Reference proteome</keyword>
<dbReference type="InterPro" id="IPR001087">
    <property type="entry name" value="GDSL"/>
</dbReference>
<dbReference type="InterPro" id="IPR036514">
    <property type="entry name" value="SGNH_hydro_sf"/>
</dbReference>
<dbReference type="InterPro" id="IPR051532">
    <property type="entry name" value="Ester_Hydrolysis_Enzymes"/>
</dbReference>
<dbReference type="RefSeq" id="WP_200353661.1">
    <property type="nucleotide sequence ID" value="NZ_JAENIL010000002.1"/>
</dbReference>
<dbReference type="Gene3D" id="3.40.50.1110">
    <property type="entry name" value="SGNH hydrolase"/>
    <property type="match status" value="1"/>
</dbReference>
<evidence type="ECO:0000313" key="1">
    <source>
        <dbReference type="EMBL" id="MBK1875443.1"/>
    </source>
</evidence>
<name>A0A934RS79_9BACT</name>
<dbReference type="GO" id="GO:0016788">
    <property type="term" value="F:hydrolase activity, acting on ester bonds"/>
    <property type="evidence" value="ECO:0007669"/>
    <property type="project" value="UniProtKB-ARBA"/>
</dbReference>